<dbReference type="FunFam" id="3.40.710.10:FF:000005">
    <property type="entry name" value="Glutaminase"/>
    <property type="match status" value="1"/>
</dbReference>
<dbReference type="SUPFAM" id="SSF56601">
    <property type="entry name" value="beta-lactamase/transpeptidase-like"/>
    <property type="match status" value="1"/>
</dbReference>
<evidence type="ECO:0000256" key="5">
    <source>
        <dbReference type="ARBA" id="ARBA00049534"/>
    </source>
</evidence>
<evidence type="ECO:0000313" key="7">
    <source>
        <dbReference type="EMBL" id="CAB9494785.1"/>
    </source>
</evidence>
<sequence>MESEMLSLLQDIYDEVEPMLGMGKVADYIPALATVNPRQFGISICDINGHITSIGDASVPFSIQSISKVFNLVLSINHYGETMWERVGCEPSGLPFNSLVQLEYEHGIPRNPFINAGALVVSDMVQSRFASPFIAMRDFVRRLSCNGEIIVNKEVADSEFEHRSRNAAMAYLMKAYGNFENDVEDVLRNYFHNCALEMSCEDLARSTSFLANAGFSTCANEQVLTPYQTKQVNALLATSGMYDEAGSFAFKVGLPGKSGVGGGIVAVVPGRFTICVFSPALNSVGNSQLGVAALTSLSERINWSIY</sequence>
<dbReference type="HAMAP" id="MF_00313">
    <property type="entry name" value="Glutaminase"/>
    <property type="match status" value="1"/>
</dbReference>
<dbReference type="GO" id="GO:0004359">
    <property type="term" value="F:glutaminase activity"/>
    <property type="evidence" value="ECO:0007669"/>
    <property type="project" value="UniProtKB-UniRule"/>
</dbReference>
<dbReference type="PANTHER" id="PTHR12544:SF29">
    <property type="entry name" value="GLUTAMINASE"/>
    <property type="match status" value="1"/>
</dbReference>
<proteinExistence type="inferred from homology"/>
<feature type="binding site" evidence="6">
    <location>
        <position position="190"/>
    </location>
    <ligand>
        <name>substrate</name>
    </ligand>
</feature>
<evidence type="ECO:0000256" key="6">
    <source>
        <dbReference type="HAMAP-Rule" id="MF_00313"/>
    </source>
</evidence>
<feature type="binding site" evidence="6">
    <location>
        <position position="65"/>
    </location>
    <ligand>
        <name>substrate</name>
    </ligand>
</feature>
<dbReference type="InterPro" id="IPR015868">
    <property type="entry name" value="Glutaminase"/>
</dbReference>
<feature type="binding site" evidence="6">
    <location>
        <position position="115"/>
    </location>
    <ligand>
        <name>substrate</name>
    </ligand>
</feature>
<evidence type="ECO:0000313" key="8">
    <source>
        <dbReference type="Proteomes" id="UP000509458"/>
    </source>
</evidence>
<dbReference type="PANTHER" id="PTHR12544">
    <property type="entry name" value="GLUTAMINASE"/>
    <property type="match status" value="1"/>
</dbReference>
<keyword evidence="6" id="KW-0007">Acetylation</keyword>
<dbReference type="EC" id="3.5.1.2" evidence="3 6"/>
<dbReference type="AlphaFoldDB" id="A0A6T9Y5Y9"/>
<name>A0A6T9Y5Y9_ALTMA</name>
<feature type="binding site" evidence="6">
    <location>
        <position position="242"/>
    </location>
    <ligand>
        <name>substrate</name>
    </ligand>
</feature>
<dbReference type="NCBIfam" id="NF002133">
    <property type="entry name" value="PRK00971.1-2"/>
    <property type="match status" value="1"/>
</dbReference>
<dbReference type="EMBL" id="LR812090">
    <property type="protein sequence ID" value="CAB9494785.1"/>
    <property type="molecule type" value="Genomic_DNA"/>
</dbReference>
<feature type="binding site" evidence="6">
    <location>
        <position position="159"/>
    </location>
    <ligand>
        <name>substrate</name>
    </ligand>
</feature>
<protein>
    <recommendedName>
        <fullName evidence="3 6">Glutaminase</fullName>
        <ecNumber evidence="3 6">3.5.1.2</ecNumber>
    </recommendedName>
</protein>
<dbReference type="Gene3D" id="3.40.710.10">
    <property type="entry name" value="DD-peptidase/beta-lactamase superfamily"/>
    <property type="match status" value="1"/>
</dbReference>
<evidence type="ECO:0000256" key="2">
    <source>
        <dbReference type="ARBA" id="ARBA00011881"/>
    </source>
</evidence>
<dbReference type="NCBIfam" id="TIGR03814">
    <property type="entry name" value="Gln_ase"/>
    <property type="match status" value="1"/>
</dbReference>
<accession>A0A6T9Y5Y9</accession>
<dbReference type="InterPro" id="IPR012338">
    <property type="entry name" value="Beta-lactam/transpept-like"/>
</dbReference>
<feature type="binding site" evidence="6">
    <location>
        <position position="260"/>
    </location>
    <ligand>
        <name>substrate</name>
    </ligand>
</feature>
<reference evidence="7 8" key="1">
    <citation type="submission" date="2020-06" db="EMBL/GenBank/DDBJ databases">
        <authorList>
            <person name="Duchaud E."/>
        </authorList>
    </citation>
    <scope>NUCLEOTIDE SEQUENCE [LARGE SCALE GENOMIC DNA]</scope>
    <source>
        <strain evidence="7">Alteromonas fortis</strain>
    </source>
</reference>
<dbReference type="NCBIfam" id="NF002132">
    <property type="entry name" value="PRK00971.1-1"/>
    <property type="match status" value="1"/>
</dbReference>
<dbReference type="GO" id="GO:0006537">
    <property type="term" value="P:glutamate biosynthetic process"/>
    <property type="evidence" value="ECO:0007669"/>
    <property type="project" value="TreeGrafter"/>
</dbReference>
<comment type="similarity">
    <text evidence="1 6">Belongs to the glutaminase family.</text>
</comment>
<feature type="binding site" evidence="6">
    <location>
        <position position="166"/>
    </location>
    <ligand>
        <name>substrate</name>
    </ligand>
</feature>
<dbReference type="Pfam" id="PF04960">
    <property type="entry name" value="Glutaminase"/>
    <property type="match status" value="1"/>
</dbReference>
<comment type="catalytic activity">
    <reaction evidence="5 6">
        <text>L-glutamine + H2O = L-glutamate + NH4(+)</text>
        <dbReference type="Rhea" id="RHEA:15889"/>
        <dbReference type="ChEBI" id="CHEBI:15377"/>
        <dbReference type="ChEBI" id="CHEBI:28938"/>
        <dbReference type="ChEBI" id="CHEBI:29985"/>
        <dbReference type="ChEBI" id="CHEBI:58359"/>
        <dbReference type="EC" id="3.5.1.2"/>
    </reaction>
</comment>
<gene>
    <name evidence="7" type="primary">yneH</name>
    <name evidence="6" type="synonym">glsA</name>
    <name evidence="7" type="ORF">ALFOR1_40156</name>
</gene>
<dbReference type="Proteomes" id="UP000509458">
    <property type="component" value="Chromosome"/>
</dbReference>
<evidence type="ECO:0000256" key="1">
    <source>
        <dbReference type="ARBA" id="ARBA00011076"/>
    </source>
</evidence>
<organism evidence="7 8">
    <name type="scientific">Alteromonas macleodii</name>
    <name type="common">Pseudoalteromonas macleodii</name>
    <dbReference type="NCBI Taxonomy" id="28108"/>
    <lineage>
        <taxon>Bacteria</taxon>
        <taxon>Pseudomonadati</taxon>
        <taxon>Pseudomonadota</taxon>
        <taxon>Gammaproteobacteria</taxon>
        <taxon>Alteromonadales</taxon>
        <taxon>Alteromonadaceae</taxon>
        <taxon>Alteromonas/Salinimonas group</taxon>
        <taxon>Alteromonas</taxon>
    </lineage>
</organism>
<keyword evidence="4 6" id="KW-0378">Hydrolase</keyword>
<comment type="subunit">
    <text evidence="2 6">Homotetramer.</text>
</comment>
<evidence type="ECO:0000256" key="3">
    <source>
        <dbReference type="ARBA" id="ARBA00012918"/>
    </source>
</evidence>
<evidence type="ECO:0000256" key="4">
    <source>
        <dbReference type="ARBA" id="ARBA00022801"/>
    </source>
</evidence>
<dbReference type="GO" id="GO:0006543">
    <property type="term" value="P:L-glutamine catabolic process"/>
    <property type="evidence" value="ECO:0007669"/>
    <property type="project" value="TreeGrafter"/>
</dbReference>